<keyword evidence="1" id="KW-1133">Transmembrane helix</keyword>
<feature type="transmembrane region" description="Helical" evidence="1">
    <location>
        <begin position="9"/>
        <end position="29"/>
    </location>
</feature>
<accession>A0A317ZKS6</accession>
<comment type="caution">
    <text evidence="2">The sequence shown here is derived from an EMBL/GenBank/DDBJ whole genome shotgun (WGS) entry which is preliminary data.</text>
</comment>
<reference evidence="2 3" key="1">
    <citation type="submission" date="2018-05" db="EMBL/GenBank/DDBJ databases">
        <title>Coraliomargarita sinensis sp. nov., isolated from a marine solar saltern.</title>
        <authorList>
            <person name="Zhou L.Y."/>
        </authorList>
    </citation>
    <scope>NUCLEOTIDE SEQUENCE [LARGE SCALE GENOMIC DNA]</scope>
    <source>
        <strain evidence="2 3">WN38</strain>
    </source>
</reference>
<proteinExistence type="predicted"/>
<dbReference type="OrthoDB" id="200452at2"/>
<protein>
    <submittedName>
        <fullName evidence="2">Uncharacterized protein</fullName>
    </submittedName>
</protein>
<keyword evidence="1" id="KW-0812">Transmembrane</keyword>
<sequence length="457" mass="52810">MIKKLLKALLYVCLMLACLMTVLVFWMRMGEEEPLDYSPLNFELGPEDPEINGYTYLREFCQDNHDTIPENYPIEYSEDYEIQVDYDRYENWDLEFFKEILEANADFMAGVEAAFERPIFMPDREFFPENIAWHVSYLRSYLILRKIESRVLHLSGDSEAALARLADLADELSIHAKSGDALIGLLTNVAMNGILTHELWVYQANIKISAEQLKRFAKDYDIAEYYADAVKLALKQEFQFMCHATKDTSEVGAVAYQIPFMDAPSKAELLLQRTLLYVGFRKTRTLNEMFQLYSELVRQFDRPLSQRNFEYANAVGENGEGKGWGSYINRNPIGGIIRSTLTRSMTLVLNKISMAEVSASATRLSMALQAYYMEHESLPDRLDELVPEYLPMIPRDPYDGQPMRYSKERKIVYSVGDDFVDHGGSEKSFQFQVDYYDDEDAAEHDTAEPTYPLRFAM</sequence>
<keyword evidence="1" id="KW-0472">Membrane</keyword>
<evidence type="ECO:0000313" key="2">
    <source>
        <dbReference type="EMBL" id="PXA05622.1"/>
    </source>
</evidence>
<dbReference type="AlphaFoldDB" id="A0A317ZKS6"/>
<dbReference type="PROSITE" id="PS51257">
    <property type="entry name" value="PROKAR_LIPOPROTEIN"/>
    <property type="match status" value="1"/>
</dbReference>
<organism evidence="2 3">
    <name type="scientific">Coraliomargarita sinensis</name>
    <dbReference type="NCBI Taxonomy" id="2174842"/>
    <lineage>
        <taxon>Bacteria</taxon>
        <taxon>Pseudomonadati</taxon>
        <taxon>Verrucomicrobiota</taxon>
        <taxon>Opitutia</taxon>
        <taxon>Puniceicoccales</taxon>
        <taxon>Coraliomargaritaceae</taxon>
        <taxon>Coraliomargarita</taxon>
    </lineage>
</organism>
<evidence type="ECO:0000256" key="1">
    <source>
        <dbReference type="SAM" id="Phobius"/>
    </source>
</evidence>
<dbReference type="EMBL" id="QHJQ01000001">
    <property type="protein sequence ID" value="PXA05622.1"/>
    <property type="molecule type" value="Genomic_DNA"/>
</dbReference>
<dbReference type="RefSeq" id="WP_110129701.1">
    <property type="nucleotide sequence ID" value="NZ_QHJQ01000001.1"/>
</dbReference>
<dbReference type="Proteomes" id="UP000247099">
    <property type="component" value="Unassembled WGS sequence"/>
</dbReference>
<evidence type="ECO:0000313" key="3">
    <source>
        <dbReference type="Proteomes" id="UP000247099"/>
    </source>
</evidence>
<name>A0A317ZKS6_9BACT</name>
<gene>
    <name evidence="2" type="ORF">DDZ13_01750</name>
</gene>
<dbReference type="InParanoid" id="A0A317ZKS6"/>
<keyword evidence="3" id="KW-1185">Reference proteome</keyword>